<dbReference type="KEGG" id="spue:AB5L97_02695"/>
<dbReference type="RefSeq" id="WP_369046351.1">
    <property type="nucleotide sequence ID" value="NZ_CP163302.1"/>
</dbReference>
<evidence type="ECO:0000313" key="1">
    <source>
        <dbReference type="EMBL" id="XDP45945.1"/>
    </source>
</evidence>
<organism evidence="1">
    <name type="scientific">Sinomonas puerhi</name>
    <dbReference type="NCBI Taxonomy" id="3238584"/>
    <lineage>
        <taxon>Bacteria</taxon>
        <taxon>Bacillati</taxon>
        <taxon>Actinomycetota</taxon>
        <taxon>Actinomycetes</taxon>
        <taxon>Micrococcales</taxon>
        <taxon>Micrococcaceae</taxon>
        <taxon>Sinomonas</taxon>
    </lineage>
</organism>
<name>A0AB39L508_9MICC</name>
<reference evidence="1" key="1">
    <citation type="submission" date="2024-07" db="EMBL/GenBank/DDBJ databases">
        <authorList>
            <person name="fu j."/>
        </authorList>
    </citation>
    <scope>NUCLEOTIDE SEQUENCE</scope>
    <source>
        <strain evidence="1">P10A9</strain>
    </source>
</reference>
<gene>
    <name evidence="1" type="ORF">AB5L97_02695</name>
</gene>
<dbReference type="AlphaFoldDB" id="A0AB39L508"/>
<proteinExistence type="predicted"/>
<accession>A0AB39L508</accession>
<sequence length="90" mass="9543">MATIATRAGLAAYTPPGVPRRMDSRQLRRGVAVHVTADGQYLGEGTVDGLSRDGSTLWVQFAGIEGRRMFLSTDDVRIGLGRGRPGTLAG</sequence>
<protein>
    <submittedName>
        <fullName evidence="1">Uncharacterized protein</fullName>
    </submittedName>
</protein>
<dbReference type="EMBL" id="CP163302">
    <property type="protein sequence ID" value="XDP45945.1"/>
    <property type="molecule type" value="Genomic_DNA"/>
</dbReference>